<dbReference type="Pfam" id="PF00001">
    <property type="entry name" value="7tm_1"/>
    <property type="match status" value="1"/>
</dbReference>
<accession>R7V900</accession>
<evidence type="ECO:0000256" key="5">
    <source>
        <dbReference type="SAM" id="Phobius"/>
    </source>
</evidence>
<feature type="transmembrane region" description="Helical" evidence="5">
    <location>
        <begin position="34"/>
        <end position="59"/>
    </location>
</feature>
<feature type="transmembrane region" description="Helical" evidence="5">
    <location>
        <begin position="6"/>
        <end position="22"/>
    </location>
</feature>
<name>R7V900_CAPTE</name>
<dbReference type="PROSITE" id="PS50262">
    <property type="entry name" value="G_PROTEIN_RECEP_F1_2"/>
    <property type="match status" value="1"/>
</dbReference>
<evidence type="ECO:0000259" key="6">
    <source>
        <dbReference type="PROSITE" id="PS50262"/>
    </source>
</evidence>
<evidence type="ECO:0000256" key="1">
    <source>
        <dbReference type="ARBA" id="ARBA00004370"/>
    </source>
</evidence>
<keyword evidence="2 5" id="KW-0812">Transmembrane</keyword>
<protein>
    <recommendedName>
        <fullName evidence="6">G-protein coupled receptors family 1 profile domain-containing protein</fullName>
    </recommendedName>
</protein>
<dbReference type="AlphaFoldDB" id="R7V900"/>
<dbReference type="InterPro" id="IPR000276">
    <property type="entry name" value="GPCR_Rhodpsn"/>
</dbReference>
<feature type="non-terminal residue" evidence="7">
    <location>
        <position position="1"/>
    </location>
</feature>
<comment type="subcellular location">
    <subcellularLocation>
        <location evidence="1">Membrane</location>
    </subcellularLocation>
</comment>
<evidence type="ECO:0000256" key="3">
    <source>
        <dbReference type="ARBA" id="ARBA00022989"/>
    </source>
</evidence>
<dbReference type="GO" id="GO:0004930">
    <property type="term" value="F:G protein-coupled receptor activity"/>
    <property type="evidence" value="ECO:0007669"/>
    <property type="project" value="InterPro"/>
</dbReference>
<reference evidence="9" key="1">
    <citation type="submission" date="2012-12" db="EMBL/GenBank/DDBJ databases">
        <authorList>
            <person name="Hellsten U."/>
            <person name="Grimwood J."/>
            <person name="Chapman J.A."/>
            <person name="Shapiro H."/>
            <person name="Aerts A."/>
            <person name="Otillar R.P."/>
            <person name="Terry A.Y."/>
            <person name="Boore J.L."/>
            <person name="Simakov O."/>
            <person name="Marletaz F."/>
            <person name="Cho S.-J."/>
            <person name="Edsinger-Gonzales E."/>
            <person name="Havlak P."/>
            <person name="Kuo D.-H."/>
            <person name="Larsson T."/>
            <person name="Lv J."/>
            <person name="Arendt D."/>
            <person name="Savage R."/>
            <person name="Osoegawa K."/>
            <person name="de Jong P."/>
            <person name="Lindberg D.R."/>
            <person name="Seaver E.C."/>
            <person name="Weisblat D.A."/>
            <person name="Putnam N.H."/>
            <person name="Grigoriev I.V."/>
            <person name="Rokhsar D.S."/>
        </authorList>
    </citation>
    <scope>NUCLEOTIDE SEQUENCE</scope>
    <source>
        <strain evidence="9">I ESC-2004</strain>
    </source>
</reference>
<keyword evidence="9" id="KW-1185">Reference proteome</keyword>
<reference evidence="7 9" key="2">
    <citation type="journal article" date="2013" name="Nature">
        <title>Insights into bilaterian evolution from three spiralian genomes.</title>
        <authorList>
            <person name="Simakov O."/>
            <person name="Marletaz F."/>
            <person name="Cho S.J."/>
            <person name="Edsinger-Gonzales E."/>
            <person name="Havlak P."/>
            <person name="Hellsten U."/>
            <person name="Kuo D.H."/>
            <person name="Larsson T."/>
            <person name="Lv J."/>
            <person name="Arendt D."/>
            <person name="Savage R."/>
            <person name="Osoegawa K."/>
            <person name="de Jong P."/>
            <person name="Grimwood J."/>
            <person name="Chapman J.A."/>
            <person name="Shapiro H."/>
            <person name="Aerts A."/>
            <person name="Otillar R.P."/>
            <person name="Terry A.Y."/>
            <person name="Boore J.L."/>
            <person name="Grigoriev I.V."/>
            <person name="Lindberg D.R."/>
            <person name="Seaver E.C."/>
            <person name="Weisblat D.A."/>
            <person name="Putnam N.H."/>
            <person name="Rokhsar D.S."/>
        </authorList>
    </citation>
    <scope>NUCLEOTIDE SEQUENCE</scope>
    <source>
        <strain evidence="7 9">I ESC-2004</strain>
    </source>
</reference>
<dbReference type="OrthoDB" id="10011262at2759"/>
<evidence type="ECO:0000313" key="9">
    <source>
        <dbReference type="Proteomes" id="UP000014760"/>
    </source>
</evidence>
<feature type="domain" description="G-protein coupled receptors family 1 profile" evidence="6">
    <location>
        <begin position="14"/>
        <end position="254"/>
    </location>
</feature>
<evidence type="ECO:0000313" key="8">
    <source>
        <dbReference type="EnsemblMetazoa" id="CapteP36137"/>
    </source>
</evidence>
<dbReference type="CDD" id="cd14978">
    <property type="entry name" value="7tmA_FMRFamide_R-like"/>
    <property type="match status" value="1"/>
</dbReference>
<proteinExistence type="predicted"/>
<gene>
    <name evidence="7" type="ORF">CAPTEDRAFT_36137</name>
</gene>
<evidence type="ECO:0000256" key="4">
    <source>
        <dbReference type="ARBA" id="ARBA00023136"/>
    </source>
</evidence>
<dbReference type="HOGENOM" id="CLU_009579_24_7_1"/>
<dbReference type="PANTHER" id="PTHR46641">
    <property type="entry name" value="FMRFAMIDE RECEPTOR-RELATED"/>
    <property type="match status" value="1"/>
</dbReference>
<dbReference type="SUPFAM" id="SSF81321">
    <property type="entry name" value="Family A G protein-coupled receptor-like"/>
    <property type="match status" value="1"/>
</dbReference>
<dbReference type="OMA" id="IYGIRRC"/>
<dbReference type="PANTHER" id="PTHR46641:SF2">
    <property type="entry name" value="FMRFAMIDE RECEPTOR"/>
    <property type="match status" value="1"/>
</dbReference>
<keyword evidence="4 5" id="KW-0472">Membrane</keyword>
<dbReference type="GO" id="GO:0016020">
    <property type="term" value="C:membrane"/>
    <property type="evidence" value="ECO:0007669"/>
    <property type="project" value="UniProtKB-SubCell"/>
</dbReference>
<dbReference type="EMBL" id="KB293855">
    <property type="protein sequence ID" value="ELU15323.1"/>
    <property type="molecule type" value="Genomic_DNA"/>
</dbReference>
<feature type="non-terminal residue" evidence="7">
    <location>
        <position position="262"/>
    </location>
</feature>
<dbReference type="Proteomes" id="UP000014760">
    <property type="component" value="Unassembled WGS sequence"/>
</dbReference>
<dbReference type="Gene3D" id="1.20.1070.10">
    <property type="entry name" value="Rhodopsin 7-helix transmembrane proteins"/>
    <property type="match status" value="1"/>
</dbReference>
<dbReference type="STRING" id="283909.R7V900"/>
<dbReference type="EnsemblMetazoa" id="CapteT36137">
    <property type="protein sequence ID" value="CapteP36137"/>
    <property type="gene ID" value="CapteG36137"/>
</dbReference>
<feature type="transmembrane region" description="Helical" evidence="5">
    <location>
        <begin position="118"/>
        <end position="138"/>
    </location>
</feature>
<keyword evidence="3 5" id="KW-1133">Transmembrane helix</keyword>
<evidence type="ECO:0000313" key="7">
    <source>
        <dbReference type="EMBL" id="ELU15323.1"/>
    </source>
</evidence>
<feature type="transmembrane region" description="Helical" evidence="5">
    <location>
        <begin position="238"/>
        <end position="257"/>
    </location>
</feature>
<dbReference type="PRINTS" id="PR00237">
    <property type="entry name" value="GPCRRHODOPSN"/>
</dbReference>
<reference evidence="8" key="3">
    <citation type="submission" date="2015-06" db="UniProtKB">
        <authorList>
            <consortium name="EnsemblMetazoa"/>
        </authorList>
    </citation>
    <scope>IDENTIFICATION</scope>
</reference>
<dbReference type="InterPro" id="IPR017452">
    <property type="entry name" value="GPCR_Rhodpsn_7TM"/>
</dbReference>
<feature type="transmembrane region" description="Helical" evidence="5">
    <location>
        <begin position="158"/>
        <end position="177"/>
    </location>
</feature>
<organism evidence="7">
    <name type="scientific">Capitella teleta</name>
    <name type="common">Polychaete worm</name>
    <dbReference type="NCBI Taxonomy" id="283909"/>
    <lineage>
        <taxon>Eukaryota</taxon>
        <taxon>Metazoa</taxon>
        <taxon>Spiralia</taxon>
        <taxon>Lophotrochozoa</taxon>
        <taxon>Annelida</taxon>
        <taxon>Polychaeta</taxon>
        <taxon>Sedentaria</taxon>
        <taxon>Scolecida</taxon>
        <taxon>Capitellidae</taxon>
        <taxon>Capitella</taxon>
    </lineage>
</organism>
<feature type="transmembrane region" description="Helical" evidence="5">
    <location>
        <begin position="198"/>
        <end position="226"/>
    </location>
</feature>
<dbReference type="InterPro" id="IPR052954">
    <property type="entry name" value="GPCR-Ligand_Int"/>
</dbReference>
<feature type="transmembrane region" description="Helical" evidence="5">
    <location>
        <begin position="79"/>
        <end position="97"/>
    </location>
</feature>
<sequence length="262" mass="29876">LICYPTVCFFGLTGNILSVLVLSQRKLRSSTNTFLVALAVSDAIKLINDCFYFLVILLLNVDPATGEKAYGYLYPYAHYFFNMSVCITAWLTVSVAAERYILVCHATRARQLCSIHRARMTSILVFVSMSLLTVPLGLRYKTLWNTHKFVTAYSWIQNLLRSIIPLFILCTLNYFIVQALRQTRASRKRISGRHRITLMLISVIGVFLVCVTPDAIMSTFFGFGYYEADFLVRGVREITDLLLTVNSAANFIIYCTFNKVFR</sequence>
<evidence type="ECO:0000256" key="2">
    <source>
        <dbReference type="ARBA" id="ARBA00022692"/>
    </source>
</evidence>
<dbReference type="EMBL" id="AMQN01018071">
    <property type="status" value="NOT_ANNOTATED_CDS"/>
    <property type="molecule type" value="Genomic_DNA"/>
</dbReference>